<dbReference type="PRINTS" id="PR00722">
    <property type="entry name" value="CHYMOTRYPSIN"/>
</dbReference>
<dbReference type="InterPro" id="IPR033116">
    <property type="entry name" value="TRYPSIN_SER"/>
</dbReference>
<protein>
    <recommendedName>
        <fullName evidence="5">Peptidase S1 domain-containing protein</fullName>
    </recommendedName>
</protein>
<feature type="domain" description="Peptidase S1" evidence="5">
    <location>
        <begin position="26"/>
        <end position="264"/>
    </location>
</feature>
<dbReference type="PROSITE" id="PS00134">
    <property type="entry name" value="TRYPSIN_HIS"/>
    <property type="match status" value="1"/>
</dbReference>
<evidence type="ECO:0000259" key="5">
    <source>
        <dbReference type="PROSITE" id="PS50240"/>
    </source>
</evidence>
<dbReference type="PROSITE" id="PS00135">
    <property type="entry name" value="TRYPSIN_SER"/>
    <property type="match status" value="1"/>
</dbReference>
<dbReference type="InterPro" id="IPR018114">
    <property type="entry name" value="TRYPSIN_HIS"/>
</dbReference>
<dbReference type="STRING" id="104452.A0A0L7KYH0"/>
<dbReference type="EMBL" id="JTDY01004416">
    <property type="protein sequence ID" value="KOB68185.1"/>
    <property type="molecule type" value="Genomic_DNA"/>
</dbReference>
<evidence type="ECO:0000256" key="2">
    <source>
        <dbReference type="ARBA" id="ARBA00024195"/>
    </source>
</evidence>
<evidence type="ECO:0000256" key="4">
    <source>
        <dbReference type="SAM" id="SignalP"/>
    </source>
</evidence>
<gene>
    <name evidence="6" type="ORF">OBRU01_18687</name>
</gene>
<feature type="chain" id="PRO_5005572870" description="Peptidase S1 domain-containing protein" evidence="4">
    <location>
        <begin position="20"/>
        <end position="375"/>
    </location>
</feature>
<feature type="non-terminal residue" evidence="6">
    <location>
        <position position="375"/>
    </location>
</feature>
<dbReference type="FunFam" id="2.40.10.10:FF:000002">
    <property type="entry name" value="Transmembrane protease serine"/>
    <property type="match status" value="1"/>
</dbReference>
<dbReference type="PANTHER" id="PTHR24252">
    <property type="entry name" value="ACROSIN-RELATED"/>
    <property type="match status" value="1"/>
</dbReference>
<dbReference type="AlphaFoldDB" id="A0A0L7KYH0"/>
<comment type="caution">
    <text evidence="6">The sequence shown here is derived from an EMBL/GenBank/DDBJ whole genome shotgun (WGS) entry which is preliminary data.</text>
</comment>
<evidence type="ECO:0000313" key="6">
    <source>
        <dbReference type="EMBL" id="KOB68185.1"/>
    </source>
</evidence>
<keyword evidence="3" id="KW-0378">Hydrolase</keyword>
<keyword evidence="4" id="KW-0732">Signal</keyword>
<dbReference type="Gene3D" id="2.40.10.10">
    <property type="entry name" value="Trypsin-like serine proteases"/>
    <property type="match status" value="2"/>
</dbReference>
<keyword evidence="7" id="KW-1185">Reference proteome</keyword>
<dbReference type="GO" id="GO:0004252">
    <property type="term" value="F:serine-type endopeptidase activity"/>
    <property type="evidence" value="ECO:0007669"/>
    <property type="project" value="InterPro"/>
</dbReference>
<feature type="signal peptide" evidence="4">
    <location>
        <begin position="1"/>
        <end position="19"/>
    </location>
</feature>
<sequence>MPAFWTLALVLFAGTACSAFSISNRIVGGEPTTIDRYPSIVQVDFRGFFSGTWGQSCAGSILNSVYVLSAAHCFAGIFYAGPQSRRIRAGTTDRNAGGFIVNVDQVYNHPSYGMIGADGDITVVRLSSQLSYTPVVQAGSIINQGGVIPDNMPVVHAGWGDTRENGTASPVLRDVTIFTVNNDLCRDRYLASPRRSVVTENMICAGILDVGGKDACQGDSGGPLYYGDVIVGVVSWGEGCARDAYPGVSTRVASYTNWIVDFLGIYSGTWGQVCAASILNSFYVYNHPTYDLSTRDGDITVARLSSPLSFSPLVQQGVIINQGGFIPDNLSVMHAGWGDTTESGSTSPVLRDVAINTINNELCRERYRVAPRPGV</sequence>
<reference evidence="6 7" key="1">
    <citation type="journal article" date="2015" name="Genome Biol. Evol.">
        <title>The genome of winter moth (Operophtera brumata) provides a genomic perspective on sexual dimorphism and phenology.</title>
        <authorList>
            <person name="Derks M.F."/>
            <person name="Smit S."/>
            <person name="Salis L."/>
            <person name="Schijlen E."/>
            <person name="Bossers A."/>
            <person name="Mateman C."/>
            <person name="Pijl A.S."/>
            <person name="de Ridder D."/>
            <person name="Groenen M.A."/>
            <person name="Visser M.E."/>
            <person name="Megens H.J."/>
        </authorList>
    </citation>
    <scope>NUCLEOTIDE SEQUENCE [LARGE SCALE GENOMIC DNA]</scope>
    <source>
        <strain evidence="6">WM2013NL</strain>
        <tissue evidence="6">Head and thorax</tissue>
    </source>
</reference>
<dbReference type="PANTHER" id="PTHR24252:SF7">
    <property type="entry name" value="HYALIN"/>
    <property type="match status" value="1"/>
</dbReference>
<dbReference type="PROSITE" id="PS50240">
    <property type="entry name" value="TRYPSIN_DOM"/>
    <property type="match status" value="1"/>
</dbReference>
<dbReference type="InterPro" id="IPR001254">
    <property type="entry name" value="Trypsin_dom"/>
</dbReference>
<proteinExistence type="inferred from homology"/>
<keyword evidence="1" id="KW-1015">Disulfide bond</keyword>
<dbReference type="CDD" id="cd00190">
    <property type="entry name" value="Tryp_SPc"/>
    <property type="match status" value="1"/>
</dbReference>
<dbReference type="Pfam" id="PF00089">
    <property type="entry name" value="Trypsin"/>
    <property type="match status" value="2"/>
</dbReference>
<keyword evidence="3" id="KW-0645">Protease</keyword>
<accession>A0A0L7KYH0</accession>
<dbReference type="SUPFAM" id="SSF50494">
    <property type="entry name" value="Trypsin-like serine proteases"/>
    <property type="match status" value="2"/>
</dbReference>
<comment type="similarity">
    <text evidence="2">Belongs to the peptidase S1 family. CLIP subfamily.</text>
</comment>
<evidence type="ECO:0000313" key="7">
    <source>
        <dbReference type="Proteomes" id="UP000037510"/>
    </source>
</evidence>
<dbReference type="SMART" id="SM00020">
    <property type="entry name" value="Tryp_SPc"/>
    <property type="match status" value="1"/>
</dbReference>
<dbReference type="Proteomes" id="UP000037510">
    <property type="component" value="Unassembled WGS sequence"/>
</dbReference>
<dbReference type="InterPro" id="IPR001314">
    <property type="entry name" value="Peptidase_S1A"/>
</dbReference>
<evidence type="ECO:0000256" key="1">
    <source>
        <dbReference type="ARBA" id="ARBA00023157"/>
    </source>
</evidence>
<keyword evidence="3" id="KW-0720">Serine protease</keyword>
<dbReference type="InterPro" id="IPR043504">
    <property type="entry name" value="Peptidase_S1_PA_chymotrypsin"/>
</dbReference>
<organism evidence="6 7">
    <name type="scientific">Operophtera brumata</name>
    <name type="common">Winter moth</name>
    <name type="synonym">Phalaena brumata</name>
    <dbReference type="NCBI Taxonomy" id="104452"/>
    <lineage>
        <taxon>Eukaryota</taxon>
        <taxon>Metazoa</taxon>
        <taxon>Ecdysozoa</taxon>
        <taxon>Arthropoda</taxon>
        <taxon>Hexapoda</taxon>
        <taxon>Insecta</taxon>
        <taxon>Pterygota</taxon>
        <taxon>Neoptera</taxon>
        <taxon>Endopterygota</taxon>
        <taxon>Lepidoptera</taxon>
        <taxon>Glossata</taxon>
        <taxon>Ditrysia</taxon>
        <taxon>Geometroidea</taxon>
        <taxon>Geometridae</taxon>
        <taxon>Larentiinae</taxon>
        <taxon>Operophtera</taxon>
    </lineage>
</organism>
<name>A0A0L7KYH0_OPEBR</name>
<dbReference type="InterPro" id="IPR009003">
    <property type="entry name" value="Peptidase_S1_PA"/>
</dbReference>
<evidence type="ECO:0000256" key="3">
    <source>
        <dbReference type="RuleBase" id="RU363034"/>
    </source>
</evidence>
<dbReference type="GO" id="GO:0006508">
    <property type="term" value="P:proteolysis"/>
    <property type="evidence" value="ECO:0007669"/>
    <property type="project" value="UniProtKB-KW"/>
</dbReference>